<evidence type="ECO:0000313" key="4">
    <source>
        <dbReference type="EMBL" id="KAL1893562.1"/>
    </source>
</evidence>
<gene>
    <name evidence="4" type="ORF">Sste5346_006392</name>
</gene>
<proteinExistence type="inferred from homology"/>
<protein>
    <submittedName>
        <fullName evidence="4">Uncharacterized protein</fullName>
    </submittedName>
</protein>
<dbReference type="PANTHER" id="PTHR42034:SF1">
    <property type="entry name" value="CONDENSATION DOMAIN-CONTAINING PROTEIN"/>
    <property type="match status" value="1"/>
</dbReference>
<dbReference type="InterPro" id="IPR009992">
    <property type="entry name" value="Tri3/Sat12/Sat16/Mac1"/>
</dbReference>
<dbReference type="Proteomes" id="UP001583186">
    <property type="component" value="Unassembled WGS sequence"/>
</dbReference>
<evidence type="ECO:0000256" key="3">
    <source>
        <dbReference type="SAM" id="MobiDB-lite"/>
    </source>
</evidence>
<dbReference type="Gene3D" id="3.30.559.10">
    <property type="entry name" value="Chloramphenicol acetyltransferase-like domain"/>
    <property type="match status" value="1"/>
</dbReference>
<evidence type="ECO:0000313" key="5">
    <source>
        <dbReference type="Proteomes" id="UP001583186"/>
    </source>
</evidence>
<reference evidence="4 5" key="1">
    <citation type="journal article" date="2024" name="IMA Fungus">
        <title>IMA Genome - F19 : A genome assembly and annotation guide to empower mycologists, including annotated draft genome sequences of Ceratocystis pirilliformis, Diaporthe australafricana, Fusarium ophioides, Paecilomyces lecythidis, and Sporothrix stenoceras.</title>
        <authorList>
            <person name="Aylward J."/>
            <person name="Wilson A.M."/>
            <person name="Visagie C.M."/>
            <person name="Spraker J."/>
            <person name="Barnes I."/>
            <person name="Buitendag C."/>
            <person name="Ceriani C."/>
            <person name="Del Mar Angel L."/>
            <person name="du Plessis D."/>
            <person name="Fuchs T."/>
            <person name="Gasser K."/>
            <person name="Kramer D."/>
            <person name="Li W."/>
            <person name="Munsamy K."/>
            <person name="Piso A."/>
            <person name="Price J.L."/>
            <person name="Sonnekus B."/>
            <person name="Thomas C."/>
            <person name="van der Nest A."/>
            <person name="van Dijk A."/>
            <person name="van Heerden A."/>
            <person name="van Vuuren N."/>
            <person name="Yilmaz N."/>
            <person name="Duong T.A."/>
            <person name="van der Merwe N.A."/>
            <person name="Wingfield M.J."/>
            <person name="Wingfield B.D."/>
        </authorList>
    </citation>
    <scope>NUCLEOTIDE SEQUENCE [LARGE SCALE GENOMIC DNA]</scope>
    <source>
        <strain evidence="4 5">CMW 5346</strain>
    </source>
</reference>
<feature type="region of interest" description="Disordered" evidence="3">
    <location>
        <begin position="402"/>
        <end position="424"/>
    </location>
</feature>
<comment type="similarity">
    <text evidence="1">Belongs to the trichothecene O-acetyltransferase family.</text>
</comment>
<accession>A0ABR3Z053</accession>
<dbReference type="Gene3D" id="3.30.559.30">
    <property type="entry name" value="Nonribosomal peptide synthetase, condensation domain"/>
    <property type="match status" value="1"/>
</dbReference>
<dbReference type="SUPFAM" id="SSF52777">
    <property type="entry name" value="CoA-dependent acyltransferases"/>
    <property type="match status" value="1"/>
</dbReference>
<evidence type="ECO:0000256" key="2">
    <source>
        <dbReference type="ARBA" id="ARBA00022679"/>
    </source>
</evidence>
<evidence type="ECO:0000256" key="1">
    <source>
        <dbReference type="ARBA" id="ARBA00006439"/>
    </source>
</evidence>
<dbReference type="InterPro" id="IPR023213">
    <property type="entry name" value="CAT-like_dom_sf"/>
</dbReference>
<sequence>MAANDFLWRQTTPGVWERNIDEAEEFYYTVAQLYQGSGRMFFAITGHASLRVAIPTGVSPAAAERRLDAALRHAWLALRFDHPTIASQVVHQKGAARPTKIYRCCADSAGATAWLNKTLVPVSTGQTGVEWANADPPAPVLPTLFVVHVPDDAAGLVRRDLVLRSPHDIIDGMGTLLLLNNYIAHVSKFYSVTDSLGIPHLDGSELKNLSPPYREAASVPDTLSASQLQRAAEMAAQKAAAAGDEQSTLTIPFVHGPVLPGKHQRVALALPAAQTAQIVQLCKTLGATVTHVFHAAIALAMRDIEQTQTQAGTVRYVGYLLRNDRPYCNAPYNTARHPAALYHSASGQALVVNMTLQGSNEKRAEFLDVVRGVQSFYEEVRNDAEHGALASLFWKTATPSLPASSTVPPVPPPKTSPSVSLSSMGKMDTVISPSQGAVQVYDPWVTGEELGNGLGAFLGTYRGELCFSAAYNDAWHTAPEVMGFLERCRDMILANVEVPMQD</sequence>
<dbReference type="Pfam" id="PF07428">
    <property type="entry name" value="Tri3"/>
    <property type="match status" value="1"/>
</dbReference>
<keyword evidence="2" id="KW-0808">Transferase</keyword>
<organism evidence="4 5">
    <name type="scientific">Sporothrix stenoceras</name>
    <dbReference type="NCBI Taxonomy" id="5173"/>
    <lineage>
        <taxon>Eukaryota</taxon>
        <taxon>Fungi</taxon>
        <taxon>Dikarya</taxon>
        <taxon>Ascomycota</taxon>
        <taxon>Pezizomycotina</taxon>
        <taxon>Sordariomycetes</taxon>
        <taxon>Sordariomycetidae</taxon>
        <taxon>Ophiostomatales</taxon>
        <taxon>Ophiostomataceae</taxon>
        <taxon>Sporothrix</taxon>
    </lineage>
</organism>
<keyword evidence="5" id="KW-1185">Reference proteome</keyword>
<dbReference type="PANTHER" id="PTHR42034">
    <property type="entry name" value="CHROMOSOME 7, WHOLE GENOME SHOTGUN SEQUENCE-RELATED"/>
    <property type="match status" value="1"/>
</dbReference>
<name>A0ABR3Z053_9PEZI</name>
<dbReference type="EMBL" id="JAWCUI010000037">
    <property type="protein sequence ID" value="KAL1893562.1"/>
    <property type="molecule type" value="Genomic_DNA"/>
</dbReference>
<comment type="caution">
    <text evidence="4">The sequence shown here is derived from an EMBL/GenBank/DDBJ whole genome shotgun (WGS) entry which is preliminary data.</text>
</comment>